<reference evidence="5" key="1">
    <citation type="journal article" date="2014" name="Int. J. Syst. Evol. Microbiol.">
        <title>Complete genome sequence of Corynebacterium casei LMG S-19264T (=DSM 44701T), isolated from a smear-ripened cheese.</title>
        <authorList>
            <consortium name="US DOE Joint Genome Institute (JGI-PGF)"/>
            <person name="Walter F."/>
            <person name="Albersmeier A."/>
            <person name="Kalinowski J."/>
            <person name="Ruckert C."/>
        </authorList>
    </citation>
    <scope>NUCLEOTIDE SEQUENCE</scope>
    <source>
        <strain evidence="5">JCM 5069</strain>
    </source>
</reference>
<dbReference type="EMBL" id="BNCD01000012">
    <property type="protein sequence ID" value="GHH82366.1"/>
    <property type="molecule type" value="Genomic_DNA"/>
</dbReference>
<reference evidence="5" key="2">
    <citation type="submission" date="2020-09" db="EMBL/GenBank/DDBJ databases">
        <authorList>
            <person name="Sun Q."/>
            <person name="Ohkuma M."/>
        </authorList>
    </citation>
    <scope>NUCLEOTIDE SEQUENCE</scope>
    <source>
        <strain evidence="5">JCM 5069</strain>
    </source>
</reference>
<dbReference type="InterPro" id="IPR028082">
    <property type="entry name" value="Peripla_BP_I"/>
</dbReference>
<name>A0A919GE42_9ACTN</name>
<dbReference type="InterPro" id="IPR010982">
    <property type="entry name" value="Lambda_DNA-bd_dom_sf"/>
</dbReference>
<dbReference type="GO" id="GO:0003700">
    <property type="term" value="F:DNA-binding transcription factor activity"/>
    <property type="evidence" value="ECO:0007669"/>
    <property type="project" value="TreeGrafter"/>
</dbReference>
<dbReference type="Gene3D" id="3.40.50.2300">
    <property type="match status" value="2"/>
</dbReference>
<dbReference type="SMART" id="SM00354">
    <property type="entry name" value="HTH_LACI"/>
    <property type="match status" value="1"/>
</dbReference>
<dbReference type="PROSITE" id="PS00356">
    <property type="entry name" value="HTH_LACI_1"/>
    <property type="match status" value="1"/>
</dbReference>
<comment type="caution">
    <text evidence="5">The sequence shown here is derived from an EMBL/GenBank/DDBJ whole genome shotgun (WGS) entry which is preliminary data.</text>
</comment>
<keyword evidence="2" id="KW-0238">DNA-binding</keyword>
<dbReference type="Gene3D" id="1.10.260.40">
    <property type="entry name" value="lambda repressor-like DNA-binding domains"/>
    <property type="match status" value="1"/>
</dbReference>
<evidence type="ECO:0000313" key="5">
    <source>
        <dbReference type="EMBL" id="GHH82366.1"/>
    </source>
</evidence>
<evidence type="ECO:0000256" key="3">
    <source>
        <dbReference type="ARBA" id="ARBA00023163"/>
    </source>
</evidence>
<proteinExistence type="predicted"/>
<accession>A0A919GE42</accession>
<keyword evidence="1" id="KW-0805">Transcription regulation</keyword>
<dbReference type="Proteomes" id="UP000603708">
    <property type="component" value="Unassembled WGS sequence"/>
</dbReference>
<dbReference type="Pfam" id="PF13377">
    <property type="entry name" value="Peripla_BP_3"/>
    <property type="match status" value="1"/>
</dbReference>
<dbReference type="AlphaFoldDB" id="A0A919GE42"/>
<dbReference type="PROSITE" id="PS50932">
    <property type="entry name" value="HTH_LACI_2"/>
    <property type="match status" value="1"/>
</dbReference>
<organism evidence="5 6">
    <name type="scientific">Streptomyces sulfonofaciens</name>
    <dbReference type="NCBI Taxonomy" id="68272"/>
    <lineage>
        <taxon>Bacteria</taxon>
        <taxon>Bacillati</taxon>
        <taxon>Actinomycetota</taxon>
        <taxon>Actinomycetes</taxon>
        <taxon>Kitasatosporales</taxon>
        <taxon>Streptomycetaceae</taxon>
        <taxon>Streptomyces</taxon>
    </lineage>
</organism>
<dbReference type="Pfam" id="PF00356">
    <property type="entry name" value="LacI"/>
    <property type="match status" value="1"/>
</dbReference>
<dbReference type="CDD" id="cd01392">
    <property type="entry name" value="HTH_LacI"/>
    <property type="match status" value="1"/>
</dbReference>
<feature type="domain" description="HTH lacI-type" evidence="4">
    <location>
        <begin position="15"/>
        <end position="69"/>
    </location>
</feature>
<evidence type="ECO:0000256" key="1">
    <source>
        <dbReference type="ARBA" id="ARBA00023015"/>
    </source>
</evidence>
<dbReference type="GO" id="GO:0000976">
    <property type="term" value="F:transcription cis-regulatory region binding"/>
    <property type="evidence" value="ECO:0007669"/>
    <property type="project" value="TreeGrafter"/>
</dbReference>
<gene>
    <name evidence="5" type="ORF">GCM10018793_42030</name>
</gene>
<keyword evidence="3" id="KW-0804">Transcription</keyword>
<evidence type="ECO:0000313" key="6">
    <source>
        <dbReference type="Proteomes" id="UP000603708"/>
    </source>
</evidence>
<dbReference type="SUPFAM" id="SSF53822">
    <property type="entry name" value="Periplasmic binding protein-like I"/>
    <property type="match status" value="1"/>
</dbReference>
<sequence length="362" mass="38403">MAEQERPDVATAVQPTLVDVAVAAGVSRQTVSNVLHAPGRVRAETRERVEHFIAKLGYQPNRVAQDLRANASRMIGYRIRPLAPGALASIHDRFLHALAEAGRAADHHLLLFTADDGRAEAEAAARLRRSGGAAGFVLYDVTADDARPDALLGLGVPFVAFGRTAQGTDRYAWVDVDNPAGTAAAVDHLVHRGHRRIGYVGWPAGDTVGDRRAQGWQAAIERHGLTAECRSLDVRGEDSVTAGTQMAYALLARPEPPTAVVTATDTLAVGVLRAAQQWGLEVGRDIAVVGFDDTPTAAALDLSSVRQPIELVGRHVMSTLLDATSAVARPRPSASTAPSTERLLAPRLIIRSSSASPAPAHR</sequence>
<keyword evidence="6" id="KW-1185">Reference proteome</keyword>
<dbReference type="InterPro" id="IPR046335">
    <property type="entry name" value="LacI/GalR-like_sensor"/>
</dbReference>
<dbReference type="RefSeq" id="WP_189934301.1">
    <property type="nucleotide sequence ID" value="NZ_BNCD01000012.1"/>
</dbReference>
<protein>
    <submittedName>
        <fullName evidence="5">Alanine racemase</fullName>
    </submittedName>
</protein>
<evidence type="ECO:0000259" key="4">
    <source>
        <dbReference type="PROSITE" id="PS50932"/>
    </source>
</evidence>
<dbReference type="PANTHER" id="PTHR30146:SF109">
    <property type="entry name" value="HTH-TYPE TRANSCRIPTIONAL REGULATOR GALS"/>
    <property type="match status" value="1"/>
</dbReference>
<dbReference type="SUPFAM" id="SSF47413">
    <property type="entry name" value="lambda repressor-like DNA-binding domains"/>
    <property type="match status" value="1"/>
</dbReference>
<evidence type="ECO:0000256" key="2">
    <source>
        <dbReference type="ARBA" id="ARBA00023125"/>
    </source>
</evidence>
<dbReference type="PANTHER" id="PTHR30146">
    <property type="entry name" value="LACI-RELATED TRANSCRIPTIONAL REPRESSOR"/>
    <property type="match status" value="1"/>
</dbReference>
<dbReference type="InterPro" id="IPR000843">
    <property type="entry name" value="HTH_LacI"/>
</dbReference>